<keyword evidence="2" id="KW-1185">Reference proteome</keyword>
<evidence type="ECO:0000313" key="1">
    <source>
        <dbReference type="EMBL" id="MFK7642948.1"/>
    </source>
</evidence>
<reference evidence="1 2" key="1">
    <citation type="submission" date="2024-11" db="EMBL/GenBank/DDBJ databases">
        <authorList>
            <person name="Mikucki A.G."/>
            <person name="Kahler C.M."/>
        </authorList>
    </citation>
    <scope>NUCLEOTIDE SEQUENCE [LARGE SCALE GENOMIC DNA]</scope>
    <source>
        <strain evidence="1 2">EXNM717</strain>
    </source>
</reference>
<evidence type="ECO:0000313" key="2">
    <source>
        <dbReference type="Proteomes" id="UP001621964"/>
    </source>
</evidence>
<dbReference type="EMBL" id="JBJGEB010000014">
    <property type="protein sequence ID" value="MFK7642948.1"/>
    <property type="molecule type" value="Genomic_DNA"/>
</dbReference>
<name>A0ABW8Q7E5_9NEIS</name>
<sequence length="76" mass="9073">MVFEPDLKQCALNQMDILNLRVMRTILVRIGIRGLPNWMTKVMYKDFQMGLGVIVMKKMHFFIDLIERMINNEIRT</sequence>
<gene>
    <name evidence="1" type="ORF">ACI43T_10725</name>
</gene>
<dbReference type="Proteomes" id="UP001621964">
    <property type="component" value="Unassembled WGS sequence"/>
</dbReference>
<organism evidence="1 2">
    <name type="scientific">Neisseria oralis</name>
    <dbReference type="NCBI Taxonomy" id="1107316"/>
    <lineage>
        <taxon>Bacteria</taxon>
        <taxon>Pseudomonadati</taxon>
        <taxon>Pseudomonadota</taxon>
        <taxon>Betaproteobacteria</taxon>
        <taxon>Neisseriales</taxon>
        <taxon>Neisseriaceae</taxon>
        <taxon>Neisseria</taxon>
    </lineage>
</organism>
<accession>A0ABW8Q7E5</accession>
<protein>
    <submittedName>
        <fullName evidence="1">Uncharacterized protein</fullName>
    </submittedName>
</protein>
<dbReference type="RefSeq" id="WP_405387007.1">
    <property type="nucleotide sequence ID" value="NZ_JBJGEB010000014.1"/>
</dbReference>
<comment type="caution">
    <text evidence="1">The sequence shown here is derived from an EMBL/GenBank/DDBJ whole genome shotgun (WGS) entry which is preliminary data.</text>
</comment>
<proteinExistence type="predicted"/>